<reference evidence="8 9" key="1">
    <citation type="journal article" date="2011" name="Genome Res.">
        <title>Phylogeny-wide analysis of social amoeba genomes highlights ancient origins for complex intercellular communication.</title>
        <authorList>
            <person name="Heidel A.J."/>
            <person name="Lawal H.M."/>
            <person name="Felder M."/>
            <person name="Schilde C."/>
            <person name="Helps N.R."/>
            <person name="Tunggal B."/>
            <person name="Rivero F."/>
            <person name="John U."/>
            <person name="Schleicher M."/>
            <person name="Eichinger L."/>
            <person name="Platzer M."/>
            <person name="Noegel A.A."/>
            <person name="Schaap P."/>
            <person name="Gloeckner G."/>
        </authorList>
    </citation>
    <scope>NUCLEOTIDE SEQUENCE [LARGE SCALE GENOMIC DNA]</scope>
    <source>
        <strain evidence="9">ATCC 26659 / Pp 5 / PN500</strain>
    </source>
</reference>
<evidence type="ECO:0000256" key="4">
    <source>
        <dbReference type="ARBA" id="ARBA00022898"/>
    </source>
</evidence>
<gene>
    <name evidence="8" type="primary">sds</name>
    <name evidence="8" type="ORF">PPL_04496</name>
</gene>
<evidence type="ECO:0000259" key="7">
    <source>
        <dbReference type="Pfam" id="PF00291"/>
    </source>
</evidence>
<sequence length="406" mass="43348">MASSSPYLVSSASEENSGGLLLSNNEILKNTKLSLHINSPLVESLALNQVINAGNTSGTPIRVWAKMDALQPSGSFKIRGVGLHCSRAVNEKGVKHLICSSGGNAGKSVAYAGRCLGVKTTIVLPSTIPLETRQKIQAEGADVLVHGAIWDEADVLARQIAEREGVDGYIHPFNHPDLWEGHSTLIDEVYQSVQSGHAEKPDVIICSVGGGGLLVGLVNGLHRVGWHDVPIVAVETHGAKSLAGCFQVGHHTKLDASEVTSICKTLATRAVCEEAWDCTKRHRIIPVQVSDLAAVEACLKFVDDERVLVEPACGASLAIIYQLNEELLKLNPKNILSIVCGGNNTSIKQLFEFQQSLKEKELTSLVTEIANLTTTATTKTSTETIPETTNITTTPILTTNITSITA</sequence>
<comment type="catalytic activity">
    <reaction evidence="6">
        <text>L-serine = pyruvate + NH4(+)</text>
        <dbReference type="Rhea" id="RHEA:19169"/>
        <dbReference type="ChEBI" id="CHEBI:15361"/>
        <dbReference type="ChEBI" id="CHEBI:28938"/>
        <dbReference type="ChEBI" id="CHEBI:33384"/>
        <dbReference type="EC" id="4.3.1.17"/>
    </reaction>
</comment>
<keyword evidence="5 8" id="KW-0456">Lyase</keyword>
<organism evidence="8 9">
    <name type="scientific">Heterostelium pallidum (strain ATCC 26659 / Pp 5 / PN500)</name>
    <name type="common">Cellular slime mold</name>
    <name type="synonym">Polysphondylium pallidum</name>
    <dbReference type="NCBI Taxonomy" id="670386"/>
    <lineage>
        <taxon>Eukaryota</taxon>
        <taxon>Amoebozoa</taxon>
        <taxon>Evosea</taxon>
        <taxon>Eumycetozoa</taxon>
        <taxon>Dictyostelia</taxon>
        <taxon>Acytosteliales</taxon>
        <taxon>Acytosteliaceae</taxon>
        <taxon>Heterostelium</taxon>
    </lineage>
</organism>
<dbReference type="GO" id="GO:0006567">
    <property type="term" value="P:L-threonine catabolic process"/>
    <property type="evidence" value="ECO:0007669"/>
    <property type="project" value="TreeGrafter"/>
</dbReference>
<evidence type="ECO:0000256" key="3">
    <source>
        <dbReference type="ARBA" id="ARBA00012093"/>
    </source>
</evidence>
<feature type="domain" description="Tryptophan synthase beta chain-like PALP" evidence="7">
    <location>
        <begin position="38"/>
        <end position="341"/>
    </location>
</feature>
<evidence type="ECO:0000256" key="6">
    <source>
        <dbReference type="ARBA" id="ARBA00049406"/>
    </source>
</evidence>
<evidence type="ECO:0000313" key="8">
    <source>
        <dbReference type="EMBL" id="EFA82801.1"/>
    </source>
</evidence>
<dbReference type="InterPro" id="IPR000634">
    <property type="entry name" value="Ser/Thr_deHydtase_PyrdxlP-BS"/>
</dbReference>
<dbReference type="Pfam" id="PF00291">
    <property type="entry name" value="PALP"/>
    <property type="match status" value="1"/>
</dbReference>
<evidence type="ECO:0000256" key="2">
    <source>
        <dbReference type="ARBA" id="ARBA00010869"/>
    </source>
</evidence>
<dbReference type="Gene3D" id="3.40.50.1100">
    <property type="match status" value="2"/>
</dbReference>
<name>D3B7Q8_HETP5</name>
<evidence type="ECO:0000313" key="9">
    <source>
        <dbReference type="Proteomes" id="UP000001396"/>
    </source>
</evidence>
<keyword evidence="9" id="KW-1185">Reference proteome</keyword>
<dbReference type="EMBL" id="ADBJ01000018">
    <property type="protein sequence ID" value="EFA82801.1"/>
    <property type="molecule type" value="Genomic_DNA"/>
</dbReference>
<dbReference type="RefSeq" id="XP_020434918.1">
    <property type="nucleotide sequence ID" value="XM_020575398.1"/>
</dbReference>
<dbReference type="EC" id="4.3.1.17" evidence="3"/>
<dbReference type="InterPro" id="IPR001926">
    <property type="entry name" value="TrpB-like_PALP"/>
</dbReference>
<dbReference type="GO" id="GO:0003941">
    <property type="term" value="F:L-serine ammonia-lyase activity"/>
    <property type="evidence" value="ECO:0007669"/>
    <property type="project" value="UniProtKB-EC"/>
</dbReference>
<accession>D3B7Q8</accession>
<dbReference type="AlphaFoldDB" id="D3B7Q8"/>
<evidence type="ECO:0000256" key="1">
    <source>
        <dbReference type="ARBA" id="ARBA00001933"/>
    </source>
</evidence>
<dbReference type="GO" id="GO:0006565">
    <property type="term" value="P:L-serine catabolic process"/>
    <property type="evidence" value="ECO:0007669"/>
    <property type="project" value="TreeGrafter"/>
</dbReference>
<dbReference type="SUPFAM" id="SSF53686">
    <property type="entry name" value="Tryptophan synthase beta subunit-like PLP-dependent enzymes"/>
    <property type="match status" value="1"/>
</dbReference>
<dbReference type="PANTHER" id="PTHR48078">
    <property type="entry name" value="THREONINE DEHYDRATASE, MITOCHONDRIAL-RELATED"/>
    <property type="match status" value="1"/>
</dbReference>
<comment type="cofactor">
    <cofactor evidence="1">
        <name>pyridoxal 5'-phosphate</name>
        <dbReference type="ChEBI" id="CHEBI:597326"/>
    </cofactor>
</comment>
<comment type="caution">
    <text evidence="8">The sequence shown here is derived from an EMBL/GenBank/DDBJ whole genome shotgun (WGS) entry which is preliminary data.</text>
</comment>
<keyword evidence="4" id="KW-0663">Pyridoxal phosphate</keyword>
<dbReference type="InParanoid" id="D3B7Q8"/>
<dbReference type="InterPro" id="IPR036052">
    <property type="entry name" value="TrpB-like_PALP_sf"/>
</dbReference>
<dbReference type="PROSITE" id="PS00165">
    <property type="entry name" value="DEHYDRATASE_SER_THR"/>
    <property type="match status" value="1"/>
</dbReference>
<proteinExistence type="inferred from homology"/>
<dbReference type="InterPro" id="IPR050147">
    <property type="entry name" value="Ser/Thr_Dehydratase"/>
</dbReference>
<dbReference type="GO" id="GO:0009097">
    <property type="term" value="P:isoleucine biosynthetic process"/>
    <property type="evidence" value="ECO:0007669"/>
    <property type="project" value="TreeGrafter"/>
</dbReference>
<dbReference type="PANTHER" id="PTHR48078:SF2">
    <property type="entry name" value="CATABOLIC L-SERINE_THREONINE DEHYDRATASE"/>
    <property type="match status" value="1"/>
</dbReference>
<dbReference type="GeneID" id="31359983"/>
<comment type="similarity">
    <text evidence="2">Belongs to the serine/threonine dehydratase family.</text>
</comment>
<protein>
    <recommendedName>
        <fullName evidence="3">L-serine ammonia-lyase</fullName>
        <ecNumber evidence="3">4.3.1.17</ecNumber>
    </recommendedName>
</protein>
<dbReference type="GO" id="GO:0030170">
    <property type="term" value="F:pyridoxal phosphate binding"/>
    <property type="evidence" value="ECO:0007669"/>
    <property type="project" value="InterPro"/>
</dbReference>
<dbReference type="FunCoup" id="D3B7Q8">
    <property type="interactions" value="123"/>
</dbReference>
<evidence type="ECO:0000256" key="5">
    <source>
        <dbReference type="ARBA" id="ARBA00023239"/>
    </source>
</evidence>
<dbReference type="GO" id="GO:0004794">
    <property type="term" value="F:threonine deaminase activity"/>
    <property type="evidence" value="ECO:0007669"/>
    <property type="project" value="TreeGrafter"/>
</dbReference>
<dbReference type="STRING" id="670386.D3B7Q8"/>
<dbReference type="Proteomes" id="UP000001396">
    <property type="component" value="Unassembled WGS sequence"/>
</dbReference>
<dbReference type="OMA" id="DGWVNIH"/>